<dbReference type="AlphaFoldDB" id="A0A316VCS9"/>
<sequence>MPPMKNPDGTVNFEGLKGHLNFVKGKYEQNAKNYKANTGKEMGFGAQDEGVQGSLGGQSAAPQPNATQNQQTDTREQDSDAPDATLHDERKND</sequence>
<dbReference type="InParanoid" id="A0A316VCS9"/>
<evidence type="ECO:0000313" key="2">
    <source>
        <dbReference type="EMBL" id="PWN35362.1"/>
    </source>
</evidence>
<protein>
    <submittedName>
        <fullName evidence="2">Uncharacterized protein</fullName>
    </submittedName>
</protein>
<dbReference type="OrthoDB" id="3359119at2759"/>
<keyword evidence="3" id="KW-1185">Reference proteome</keyword>
<evidence type="ECO:0000256" key="1">
    <source>
        <dbReference type="SAM" id="MobiDB-lite"/>
    </source>
</evidence>
<evidence type="ECO:0000313" key="3">
    <source>
        <dbReference type="Proteomes" id="UP000245771"/>
    </source>
</evidence>
<proteinExistence type="predicted"/>
<name>A0A316VCS9_9BASI</name>
<feature type="compositionally biased region" description="Low complexity" evidence="1">
    <location>
        <begin position="60"/>
        <end position="72"/>
    </location>
</feature>
<accession>A0A316VCS9</accession>
<gene>
    <name evidence="2" type="ORF">FA14DRAFT_189337</name>
</gene>
<dbReference type="Proteomes" id="UP000245771">
    <property type="component" value="Unassembled WGS sequence"/>
</dbReference>
<dbReference type="RefSeq" id="XP_025355664.1">
    <property type="nucleotide sequence ID" value="XM_025501718.1"/>
</dbReference>
<dbReference type="GeneID" id="37023499"/>
<organism evidence="2 3">
    <name type="scientific">Meira miltonrushii</name>
    <dbReference type="NCBI Taxonomy" id="1280837"/>
    <lineage>
        <taxon>Eukaryota</taxon>
        <taxon>Fungi</taxon>
        <taxon>Dikarya</taxon>
        <taxon>Basidiomycota</taxon>
        <taxon>Ustilaginomycotina</taxon>
        <taxon>Exobasidiomycetes</taxon>
        <taxon>Exobasidiales</taxon>
        <taxon>Brachybasidiaceae</taxon>
        <taxon>Meira</taxon>
    </lineage>
</organism>
<reference evidence="2 3" key="1">
    <citation type="journal article" date="2018" name="Mol. Biol. Evol.">
        <title>Broad Genomic Sampling Reveals a Smut Pathogenic Ancestry of the Fungal Clade Ustilaginomycotina.</title>
        <authorList>
            <person name="Kijpornyongpan T."/>
            <person name="Mondo S.J."/>
            <person name="Barry K."/>
            <person name="Sandor L."/>
            <person name="Lee J."/>
            <person name="Lipzen A."/>
            <person name="Pangilinan J."/>
            <person name="LaButti K."/>
            <person name="Hainaut M."/>
            <person name="Henrissat B."/>
            <person name="Grigoriev I.V."/>
            <person name="Spatafora J.W."/>
            <person name="Aime M.C."/>
        </authorList>
    </citation>
    <scope>NUCLEOTIDE SEQUENCE [LARGE SCALE GENOMIC DNA]</scope>
    <source>
        <strain evidence="2 3">MCA 3882</strain>
    </source>
</reference>
<feature type="region of interest" description="Disordered" evidence="1">
    <location>
        <begin position="38"/>
        <end position="93"/>
    </location>
</feature>
<dbReference type="EMBL" id="KZ819603">
    <property type="protein sequence ID" value="PWN35362.1"/>
    <property type="molecule type" value="Genomic_DNA"/>
</dbReference>